<feature type="region of interest" description="Disordered" evidence="1">
    <location>
        <begin position="137"/>
        <end position="157"/>
    </location>
</feature>
<feature type="compositionally biased region" description="Polar residues" evidence="1">
    <location>
        <begin position="144"/>
        <end position="154"/>
    </location>
</feature>
<feature type="compositionally biased region" description="Polar residues" evidence="1">
    <location>
        <begin position="218"/>
        <end position="229"/>
    </location>
</feature>
<proteinExistence type="predicted"/>
<dbReference type="AlphaFoldDB" id="A0A9P6JWY8"/>
<dbReference type="Proteomes" id="UP000807306">
    <property type="component" value="Unassembled WGS sequence"/>
</dbReference>
<gene>
    <name evidence="3" type="ORF">CPB83DRAFT_32272</name>
</gene>
<dbReference type="PANTHER" id="PTHR23099">
    <property type="entry name" value="TRANSCRIPTIONAL REGULATOR"/>
    <property type="match status" value="1"/>
</dbReference>
<organism evidence="3 4">
    <name type="scientific">Crepidotus variabilis</name>
    <dbReference type="NCBI Taxonomy" id="179855"/>
    <lineage>
        <taxon>Eukaryota</taxon>
        <taxon>Fungi</taxon>
        <taxon>Dikarya</taxon>
        <taxon>Basidiomycota</taxon>
        <taxon>Agaricomycotina</taxon>
        <taxon>Agaricomycetes</taxon>
        <taxon>Agaricomycetidae</taxon>
        <taxon>Agaricales</taxon>
        <taxon>Agaricineae</taxon>
        <taxon>Crepidotaceae</taxon>
        <taxon>Crepidotus</taxon>
    </lineage>
</organism>
<evidence type="ECO:0000313" key="4">
    <source>
        <dbReference type="Proteomes" id="UP000807306"/>
    </source>
</evidence>
<dbReference type="Pfam" id="PF10263">
    <property type="entry name" value="SprT-like"/>
    <property type="match status" value="1"/>
</dbReference>
<sequence length="473" mass="52747">MSSNAWLNAHHATYGVPLSGLQRAGSEIIPDSEEERIRHRRKEFNVPSKVAEVIEISSESEDESEVGPNTRCTVITMSPTKPAAALPGSAQRSSGKKAFKSFRRIISSSDEESEVEILEVRTMSGIDTTIAVQNTLKGKGPLKQDNSSPTSVLSENDFFKPREKEGIIVLDEPRSSHKPLLIKKGTPSTTSRKPKFPGVGIPDSSISTAAPSGLSEEVVSTPTTRQSAQKAPRTPRTNSKKAQEKEKRDRLHAYAQQLFTDLNATVFDDQLPTSTQLIWNTRLLRTAGRAKFHRTREGAETTEIELADKILDCEERIRHTLSHEMCHLATWVINQKLDEHHGPLFKHWANLVMNKHPEIHVSVKHDYEISYPFQWKCQKCEKIYGRFSKSIKPEECVCGVCKTGRLIALFTTKKRTKATPNISRLAASKPQDSPRAVTANDMFDEVPTESGSEGDVVDMLTRSFAATSLTLYQ</sequence>
<evidence type="ECO:0000256" key="1">
    <source>
        <dbReference type="SAM" id="MobiDB-lite"/>
    </source>
</evidence>
<reference evidence="3" key="1">
    <citation type="submission" date="2020-11" db="EMBL/GenBank/DDBJ databases">
        <authorList>
            <consortium name="DOE Joint Genome Institute"/>
            <person name="Ahrendt S."/>
            <person name="Riley R."/>
            <person name="Andreopoulos W."/>
            <person name="Labutti K."/>
            <person name="Pangilinan J."/>
            <person name="Ruiz-Duenas F.J."/>
            <person name="Barrasa J.M."/>
            <person name="Sanchez-Garcia M."/>
            <person name="Camarero S."/>
            <person name="Miyauchi S."/>
            <person name="Serrano A."/>
            <person name="Linde D."/>
            <person name="Babiker R."/>
            <person name="Drula E."/>
            <person name="Ayuso-Fernandez I."/>
            <person name="Pacheco R."/>
            <person name="Padilla G."/>
            <person name="Ferreira P."/>
            <person name="Barriuso J."/>
            <person name="Kellner H."/>
            <person name="Castanera R."/>
            <person name="Alfaro M."/>
            <person name="Ramirez L."/>
            <person name="Pisabarro A.G."/>
            <person name="Kuo A."/>
            <person name="Tritt A."/>
            <person name="Lipzen A."/>
            <person name="He G."/>
            <person name="Yan M."/>
            <person name="Ng V."/>
            <person name="Cullen D."/>
            <person name="Martin F."/>
            <person name="Rosso M.-N."/>
            <person name="Henrissat B."/>
            <person name="Hibbett D."/>
            <person name="Martinez A.T."/>
            <person name="Grigoriev I.V."/>
        </authorList>
    </citation>
    <scope>NUCLEOTIDE SEQUENCE</scope>
    <source>
        <strain evidence="3">CBS 506.95</strain>
    </source>
</reference>
<accession>A0A9P6JWY8</accession>
<evidence type="ECO:0000313" key="3">
    <source>
        <dbReference type="EMBL" id="KAF9535759.1"/>
    </source>
</evidence>
<dbReference type="GO" id="GO:0005634">
    <property type="term" value="C:nucleus"/>
    <property type="evidence" value="ECO:0007669"/>
    <property type="project" value="TreeGrafter"/>
</dbReference>
<dbReference type="GO" id="GO:0006950">
    <property type="term" value="P:response to stress"/>
    <property type="evidence" value="ECO:0007669"/>
    <property type="project" value="UniProtKB-ARBA"/>
</dbReference>
<dbReference type="InterPro" id="IPR006640">
    <property type="entry name" value="SprT-like_domain"/>
</dbReference>
<dbReference type="OrthoDB" id="20772at2759"/>
<dbReference type="SMART" id="SM00731">
    <property type="entry name" value="SprT"/>
    <property type="match status" value="1"/>
</dbReference>
<feature type="region of interest" description="Disordered" evidence="1">
    <location>
        <begin position="178"/>
        <end position="249"/>
    </location>
</feature>
<evidence type="ECO:0000259" key="2">
    <source>
        <dbReference type="SMART" id="SM00731"/>
    </source>
</evidence>
<comment type="caution">
    <text evidence="3">The sequence shown here is derived from an EMBL/GenBank/DDBJ whole genome shotgun (WGS) entry which is preliminary data.</text>
</comment>
<name>A0A9P6JWY8_9AGAR</name>
<dbReference type="PANTHER" id="PTHR23099:SF0">
    <property type="entry name" value="GERM CELL NUCLEAR ACIDIC PROTEIN"/>
    <property type="match status" value="1"/>
</dbReference>
<dbReference type="EMBL" id="MU157824">
    <property type="protein sequence ID" value="KAF9535759.1"/>
    <property type="molecule type" value="Genomic_DNA"/>
</dbReference>
<protein>
    <submittedName>
        <fullName evidence="3">SprT-like family-domain-containing protein</fullName>
    </submittedName>
</protein>
<feature type="domain" description="SprT-like" evidence="2">
    <location>
        <begin position="249"/>
        <end position="409"/>
    </location>
</feature>
<keyword evidence="4" id="KW-1185">Reference proteome</keyword>